<dbReference type="InterPro" id="IPR001128">
    <property type="entry name" value="Cyt_P450"/>
</dbReference>
<dbReference type="EMBL" id="BOOI01000057">
    <property type="protein sequence ID" value="GIH87283.1"/>
    <property type="molecule type" value="Genomic_DNA"/>
</dbReference>
<dbReference type="InterPro" id="IPR002397">
    <property type="entry name" value="Cyt_P450_B"/>
</dbReference>
<dbReference type="Pfam" id="PF00067">
    <property type="entry name" value="p450"/>
    <property type="match status" value="1"/>
</dbReference>
<dbReference type="GO" id="GO:0020037">
    <property type="term" value="F:heme binding"/>
    <property type="evidence" value="ECO:0007669"/>
    <property type="project" value="InterPro"/>
</dbReference>
<accession>A0A8J3SCL0</accession>
<evidence type="ECO:0000256" key="1">
    <source>
        <dbReference type="ARBA" id="ARBA00010617"/>
    </source>
</evidence>
<dbReference type="InterPro" id="IPR036396">
    <property type="entry name" value="Cyt_P450_sf"/>
</dbReference>
<feature type="region of interest" description="Disordered" evidence="2">
    <location>
        <begin position="70"/>
        <end position="95"/>
    </location>
</feature>
<dbReference type="PANTHER" id="PTHR46696:SF1">
    <property type="entry name" value="CYTOCHROME P450 YJIB-RELATED"/>
    <property type="match status" value="1"/>
</dbReference>
<protein>
    <submittedName>
        <fullName evidence="3">Putative cytochrome P450</fullName>
    </submittedName>
</protein>
<keyword evidence="4" id="KW-1185">Reference proteome</keyword>
<dbReference type="Gene3D" id="1.10.630.10">
    <property type="entry name" value="Cytochrome P450"/>
    <property type="match status" value="1"/>
</dbReference>
<reference evidence="3" key="1">
    <citation type="submission" date="2021-01" db="EMBL/GenBank/DDBJ databases">
        <title>Whole genome shotgun sequence of Planobispora rosea NBRC 15558.</title>
        <authorList>
            <person name="Komaki H."/>
            <person name="Tamura T."/>
        </authorList>
    </citation>
    <scope>NUCLEOTIDE SEQUENCE</scope>
    <source>
        <strain evidence="3">NBRC 15558</strain>
    </source>
</reference>
<dbReference type="GO" id="GO:0005506">
    <property type="term" value="F:iron ion binding"/>
    <property type="evidence" value="ECO:0007669"/>
    <property type="project" value="InterPro"/>
</dbReference>
<organism evidence="3 4">
    <name type="scientific">Planobispora rosea</name>
    <dbReference type="NCBI Taxonomy" id="35762"/>
    <lineage>
        <taxon>Bacteria</taxon>
        <taxon>Bacillati</taxon>
        <taxon>Actinomycetota</taxon>
        <taxon>Actinomycetes</taxon>
        <taxon>Streptosporangiales</taxon>
        <taxon>Streptosporangiaceae</taxon>
        <taxon>Planobispora</taxon>
    </lineage>
</organism>
<dbReference type="Proteomes" id="UP000655044">
    <property type="component" value="Unassembled WGS sequence"/>
</dbReference>
<comment type="similarity">
    <text evidence="1">Belongs to the cytochrome P450 family.</text>
</comment>
<gene>
    <name evidence="3" type="ORF">Pro02_56910</name>
</gene>
<evidence type="ECO:0000256" key="2">
    <source>
        <dbReference type="SAM" id="MobiDB-lite"/>
    </source>
</evidence>
<dbReference type="AlphaFoldDB" id="A0A8J3SCL0"/>
<evidence type="ECO:0000313" key="4">
    <source>
        <dbReference type="Proteomes" id="UP000655044"/>
    </source>
</evidence>
<dbReference type="SUPFAM" id="SSF48264">
    <property type="entry name" value="Cytochrome P450"/>
    <property type="match status" value="1"/>
</dbReference>
<evidence type="ECO:0000313" key="3">
    <source>
        <dbReference type="EMBL" id="GIH87283.1"/>
    </source>
</evidence>
<comment type="caution">
    <text evidence="3">The sequence shown here is derived from an EMBL/GenBank/DDBJ whole genome shotgun (WGS) entry which is preliminary data.</text>
</comment>
<dbReference type="GO" id="GO:0004497">
    <property type="term" value="F:monooxygenase activity"/>
    <property type="evidence" value="ECO:0007669"/>
    <property type="project" value="InterPro"/>
</dbReference>
<proteinExistence type="inferred from homology"/>
<sequence>MTSQPTAARPWPPGMAHPFAPDGRRNPFPAFRWLRAESPVHYDPFMRFWLLSRHADCAAALRDPAFSAALGQDQRQRDDQLPASMLSTDPPEHDRLRGPGMALLGPAAVRALAGDLEEEADRLLDGLEAGPGGEIDAHRDLGEPYARAVLARALGLPRAEWEAFGQLAGAVSVNLDPLGGPAAIQASRLARTELARLLGAAPAVRPAELTRAELLEMLSLVVIGGYEPLAVLIGNTLFCLLSRPRLAERVRLGDTALAATAVEEVTRLHGPIPFTARVTTAAAELPGGVIPPGARVLALLSSANRDELVFDRPDEPVIDRSPNPHLAYSSGPHFCLGAALVRQAAALLVPAFLRRFPGARLPPEDAGWAASLVPRRRVSYGLRLA</sequence>
<name>A0A8J3SCL0_PLARO</name>
<feature type="region of interest" description="Disordered" evidence="2">
    <location>
        <begin position="1"/>
        <end position="22"/>
    </location>
</feature>
<dbReference type="PRINTS" id="PR00359">
    <property type="entry name" value="BP450"/>
</dbReference>
<dbReference type="GO" id="GO:0016705">
    <property type="term" value="F:oxidoreductase activity, acting on paired donors, with incorporation or reduction of molecular oxygen"/>
    <property type="evidence" value="ECO:0007669"/>
    <property type="project" value="InterPro"/>
</dbReference>
<dbReference type="PANTHER" id="PTHR46696">
    <property type="entry name" value="P450, PUTATIVE (EUROFUNG)-RELATED"/>
    <property type="match status" value="1"/>
</dbReference>